<dbReference type="Proteomes" id="UP000195985">
    <property type="component" value="Unassembled WGS sequence"/>
</dbReference>
<dbReference type="EMBL" id="FWEY01000002">
    <property type="protein sequence ID" value="SLM51008.1"/>
    <property type="molecule type" value="Genomic_DNA"/>
</dbReference>
<accession>A0A1W1IDA1</accession>
<feature type="transmembrane region" description="Helical" evidence="1">
    <location>
        <begin position="25"/>
        <end position="44"/>
    </location>
</feature>
<name>A0A1W1IDA1_9LACT</name>
<protein>
    <submittedName>
        <fullName evidence="2">Uncharacterized protein</fullName>
    </submittedName>
</protein>
<keyword evidence="1" id="KW-0472">Membrane</keyword>
<gene>
    <name evidence="2" type="ORF">TPAS_683</name>
</gene>
<evidence type="ECO:0000313" key="3">
    <source>
        <dbReference type="Proteomes" id="UP000195985"/>
    </source>
</evidence>
<evidence type="ECO:0000256" key="1">
    <source>
        <dbReference type="SAM" id="Phobius"/>
    </source>
</evidence>
<reference evidence="3" key="1">
    <citation type="submission" date="2016-04" db="EMBL/GenBank/DDBJ databases">
        <authorList>
            <person name="Strepis N."/>
        </authorList>
    </citation>
    <scope>NUCLEOTIDE SEQUENCE [LARGE SCALE GENOMIC DNA]</scope>
</reference>
<evidence type="ECO:0000313" key="2">
    <source>
        <dbReference type="EMBL" id="SLM51008.1"/>
    </source>
</evidence>
<keyword evidence="1" id="KW-1133">Transmembrane helix</keyword>
<dbReference type="RefSeq" id="WP_086941895.1">
    <property type="nucleotide sequence ID" value="NZ_FONM01000028.1"/>
</dbReference>
<sequence length="171" mass="19090">MNAASPTASKSIFSVVKDTVRKHPVAMVVIGLVVGTATVGGIGYGKYKAKKKQNEGKNELPEYVKDFNNAFRVYLEEVHAGNLNESTLDTLIKYLNQMKERIDSDESEISFSSEQVGSLMNIVFDYTRQLAKANSYKVVKLRKPEIVSTEESIDGLQEYLSIQKQIFVMGL</sequence>
<keyword evidence="3" id="KW-1185">Reference proteome</keyword>
<keyword evidence="1" id="KW-0812">Transmembrane</keyword>
<dbReference type="AlphaFoldDB" id="A0A1W1IDA1"/>
<proteinExistence type="predicted"/>
<organism evidence="2 3">
    <name type="scientific">Trichococcus pasteurii</name>
    <dbReference type="NCBI Taxonomy" id="43064"/>
    <lineage>
        <taxon>Bacteria</taxon>
        <taxon>Bacillati</taxon>
        <taxon>Bacillota</taxon>
        <taxon>Bacilli</taxon>
        <taxon>Lactobacillales</taxon>
        <taxon>Carnobacteriaceae</taxon>
        <taxon>Trichococcus</taxon>
    </lineage>
</organism>
<dbReference type="OrthoDB" id="2965504at2"/>